<dbReference type="GO" id="GO:0004674">
    <property type="term" value="F:protein serine/threonine kinase activity"/>
    <property type="evidence" value="ECO:0007669"/>
    <property type="project" value="UniProtKB-KW"/>
</dbReference>
<dbReference type="Gene3D" id="1.10.510.10">
    <property type="entry name" value="Transferase(Phosphotransferase) domain 1"/>
    <property type="match status" value="1"/>
</dbReference>
<evidence type="ECO:0000256" key="5">
    <source>
        <dbReference type="ARBA" id="ARBA00022777"/>
    </source>
</evidence>
<evidence type="ECO:0000313" key="10">
    <source>
        <dbReference type="Proteomes" id="UP000006640"/>
    </source>
</evidence>
<dbReference type="Pfam" id="PF00069">
    <property type="entry name" value="Pkinase"/>
    <property type="match status" value="1"/>
</dbReference>
<dbReference type="KEGG" id="tbi:Tbis_2411"/>
<feature type="domain" description="Protein kinase" evidence="8">
    <location>
        <begin position="13"/>
        <end position="271"/>
    </location>
</feature>
<protein>
    <recommendedName>
        <fullName evidence="1">non-specific serine/threonine protein kinase</fullName>
        <ecNumber evidence="1">2.7.11.1</ecNumber>
    </recommendedName>
</protein>
<reference evidence="9 10" key="1">
    <citation type="submission" date="2010-01" db="EMBL/GenBank/DDBJ databases">
        <title>The complete genome of Thermobispora bispora DSM 43833.</title>
        <authorList>
            <consortium name="US DOE Joint Genome Institute (JGI-PGF)"/>
            <person name="Lucas S."/>
            <person name="Copeland A."/>
            <person name="Lapidus A."/>
            <person name="Glavina del Rio T."/>
            <person name="Dalin E."/>
            <person name="Tice H."/>
            <person name="Bruce D."/>
            <person name="Goodwin L."/>
            <person name="Pitluck S."/>
            <person name="Kyrpides N."/>
            <person name="Mavromatis K."/>
            <person name="Ivanova N."/>
            <person name="Mikhailova N."/>
            <person name="Chertkov O."/>
            <person name="Brettin T."/>
            <person name="Detter J.C."/>
            <person name="Han C."/>
            <person name="Larimer F."/>
            <person name="Land M."/>
            <person name="Hauser L."/>
            <person name="Markowitz V."/>
            <person name="Cheng J.-F."/>
            <person name="Hugenholtz P."/>
            <person name="Woyke T."/>
            <person name="Wu D."/>
            <person name="Jando M."/>
            <person name="Schneider S."/>
            <person name="Klenk H.-P."/>
            <person name="Eisen J.A."/>
        </authorList>
    </citation>
    <scope>NUCLEOTIDE SEQUENCE [LARGE SCALE GENOMIC DNA]</scope>
    <source>
        <strain evidence="10">ATCC 19993 / DSM 43833 / CBS 139.67 / JCM 10125 / KCTC 9307 / NBRC 14880 / R51</strain>
    </source>
</reference>
<evidence type="ECO:0000256" key="4">
    <source>
        <dbReference type="ARBA" id="ARBA00022741"/>
    </source>
</evidence>
<dbReference type="PROSITE" id="PS00107">
    <property type="entry name" value="PROTEIN_KINASE_ATP"/>
    <property type="match status" value="1"/>
</dbReference>
<accession>D6Y413</accession>
<keyword evidence="6 7" id="KW-0067">ATP-binding</keyword>
<keyword evidence="2 9" id="KW-0723">Serine/threonine-protein kinase</keyword>
<evidence type="ECO:0000256" key="6">
    <source>
        <dbReference type="ARBA" id="ARBA00022840"/>
    </source>
</evidence>
<dbReference type="RefSeq" id="WP_013132648.1">
    <property type="nucleotide sequence ID" value="NC_014165.1"/>
</dbReference>
<dbReference type="GO" id="GO:0005524">
    <property type="term" value="F:ATP binding"/>
    <property type="evidence" value="ECO:0007669"/>
    <property type="project" value="UniProtKB-UniRule"/>
</dbReference>
<evidence type="ECO:0000256" key="1">
    <source>
        <dbReference type="ARBA" id="ARBA00012513"/>
    </source>
</evidence>
<dbReference type="InterPro" id="IPR000719">
    <property type="entry name" value="Prot_kinase_dom"/>
</dbReference>
<evidence type="ECO:0000313" key="9">
    <source>
        <dbReference type="EMBL" id="ADG89115.1"/>
    </source>
</evidence>
<dbReference type="EC" id="2.7.11.1" evidence="1"/>
<dbReference type="Gene3D" id="3.30.200.20">
    <property type="entry name" value="Phosphorylase Kinase, domain 1"/>
    <property type="match status" value="1"/>
</dbReference>
<dbReference type="SMART" id="SM00220">
    <property type="entry name" value="S_TKc"/>
    <property type="match status" value="1"/>
</dbReference>
<evidence type="ECO:0000256" key="7">
    <source>
        <dbReference type="PROSITE-ProRule" id="PRU10141"/>
    </source>
</evidence>
<dbReference type="PROSITE" id="PS50011">
    <property type="entry name" value="PROTEIN_KINASE_DOM"/>
    <property type="match status" value="1"/>
</dbReference>
<keyword evidence="10" id="KW-1185">Reference proteome</keyword>
<dbReference type="eggNOG" id="COG0515">
    <property type="taxonomic scope" value="Bacteria"/>
</dbReference>
<dbReference type="OrthoDB" id="3679634at2"/>
<proteinExistence type="predicted"/>
<dbReference type="STRING" id="469371.Tbis_2411"/>
<dbReference type="PROSITE" id="PS00108">
    <property type="entry name" value="PROTEIN_KINASE_ST"/>
    <property type="match status" value="1"/>
</dbReference>
<feature type="binding site" evidence="7">
    <location>
        <position position="42"/>
    </location>
    <ligand>
        <name>ATP</name>
        <dbReference type="ChEBI" id="CHEBI:30616"/>
    </ligand>
</feature>
<name>D6Y413_THEBD</name>
<dbReference type="Proteomes" id="UP000006640">
    <property type="component" value="Chromosome"/>
</dbReference>
<dbReference type="PANTHER" id="PTHR43289:SF6">
    <property type="entry name" value="SERINE_THREONINE-PROTEIN KINASE NEKL-3"/>
    <property type="match status" value="1"/>
</dbReference>
<dbReference type="SUPFAM" id="SSF56112">
    <property type="entry name" value="Protein kinase-like (PK-like)"/>
    <property type="match status" value="1"/>
</dbReference>
<keyword evidence="3" id="KW-0808">Transferase</keyword>
<keyword evidence="4 7" id="KW-0547">Nucleotide-binding</keyword>
<dbReference type="HOGENOM" id="CLU_000288_63_44_11"/>
<dbReference type="CDD" id="cd14014">
    <property type="entry name" value="STKc_PknB_like"/>
    <property type="match status" value="1"/>
</dbReference>
<dbReference type="InterPro" id="IPR008271">
    <property type="entry name" value="Ser/Thr_kinase_AS"/>
</dbReference>
<gene>
    <name evidence="9" type="ordered locus">Tbis_2411</name>
</gene>
<dbReference type="EMBL" id="CP001874">
    <property type="protein sequence ID" value="ADG89115.1"/>
    <property type="molecule type" value="Genomic_DNA"/>
</dbReference>
<evidence type="ECO:0000256" key="2">
    <source>
        <dbReference type="ARBA" id="ARBA00022527"/>
    </source>
</evidence>
<dbReference type="InterPro" id="IPR011009">
    <property type="entry name" value="Kinase-like_dom_sf"/>
</dbReference>
<dbReference type="AlphaFoldDB" id="D6Y413"/>
<organism evidence="9 10">
    <name type="scientific">Thermobispora bispora (strain ATCC 19993 / DSM 43833 / CBS 139.67 / JCM 10125 / KCTC 9307 / NBRC 14880 / R51)</name>
    <dbReference type="NCBI Taxonomy" id="469371"/>
    <lineage>
        <taxon>Bacteria</taxon>
        <taxon>Bacillati</taxon>
        <taxon>Actinomycetota</taxon>
        <taxon>Actinomycetes</taxon>
        <taxon>Streptosporangiales</taxon>
        <taxon>Streptosporangiaceae</taxon>
        <taxon>Thermobispora</taxon>
    </lineage>
</organism>
<dbReference type="PANTHER" id="PTHR43289">
    <property type="entry name" value="MITOGEN-ACTIVATED PROTEIN KINASE KINASE KINASE 20-RELATED"/>
    <property type="match status" value="1"/>
</dbReference>
<evidence type="ECO:0000256" key="3">
    <source>
        <dbReference type="ARBA" id="ARBA00022679"/>
    </source>
</evidence>
<sequence length="507" mass="53933">MAESVSQTLASRYQLLRPLGTGGMGTVWLARDTVLDREVAVKELRLTDGLSEAERAELMARVMREAEVTARLRHPGIVALHDVLIEGGRPWLVMELLHGRDLAREIAANGPMPPHVVAGIGARVLEALSAAHAIGVEHRDVKPGNVFLTTDGRVVLTDFGIARPADGPVLTEAGALIGSPGFIAPERLAGRPGGPAADLWSLGATLYTAVEGVAPYQHCRSPAEAIRATLAGSARPPLLAGPLAPLLAWLMSPDPQHRPDAATALELLRRIARGETPDIRPGHGPAQTGRRWPRWLIPVAAVAAAGAVAGAALLLNRPDREPAARPRPISPTFTAQVDLCGTLAGAEVARYLGVPSPPQGQRRDTGCAWTVTGAGIDLTAETDSDTPDPWSLTPESARSLMSGLRRQYGAGPREGHWIWYEIGVNRNVEVVRTDARDVADLADEAFSSDIMTPDGRPQATEVIFRLGDLVVRLQYADLDAASLDDVRSQAISAAQAVADRLRGMARP</sequence>
<dbReference type="InterPro" id="IPR017441">
    <property type="entry name" value="Protein_kinase_ATP_BS"/>
</dbReference>
<keyword evidence="5 9" id="KW-0418">Kinase</keyword>
<evidence type="ECO:0000259" key="8">
    <source>
        <dbReference type="PROSITE" id="PS50011"/>
    </source>
</evidence>